<accession>A0A2Z6Q6A1</accession>
<dbReference type="InterPro" id="IPR017972">
    <property type="entry name" value="Cyt_P450_CS"/>
</dbReference>
<reference evidence="8" key="2">
    <citation type="submission" date="2019-10" db="EMBL/GenBank/DDBJ databases">
        <title>Conservation and host-specific expression of non-tandemly repeated heterogenous ribosome RNA gene in arbuscular mycorrhizal fungi.</title>
        <authorList>
            <person name="Maeda T."/>
            <person name="Kobayashi Y."/>
            <person name="Nakagawa T."/>
            <person name="Ezawa T."/>
            <person name="Yamaguchi K."/>
            <person name="Bino T."/>
            <person name="Nishimoto Y."/>
            <person name="Shigenobu S."/>
            <person name="Kawaguchi M."/>
        </authorList>
    </citation>
    <scope>NUCLEOTIDE SEQUENCE</scope>
    <source>
        <strain evidence="8">HR1</strain>
    </source>
</reference>
<dbReference type="Gene3D" id="1.10.630.10">
    <property type="entry name" value="Cytochrome P450"/>
    <property type="match status" value="1"/>
</dbReference>
<dbReference type="AlphaFoldDB" id="A0A2Z6Q6A1"/>
<dbReference type="SUPFAM" id="SSF48264">
    <property type="entry name" value="Cytochrome P450"/>
    <property type="match status" value="1"/>
</dbReference>
<evidence type="ECO:0000256" key="5">
    <source>
        <dbReference type="PIRSR" id="PIRSR602403-1"/>
    </source>
</evidence>
<sequence>MLDLVSLVSFSVLGVIGWAIYNTYIWPFYISPLRKVPGPPSESLIYGNYKTFMTKEEPQFEWIKKYGQIVKYYEMFNQPALLVTDPTIIQDITLSNTYDYLKPLNIVGDAITFIGRGLLFSEGDNHKRQKKMMNPAFTYANIKRMVPTFTKVSFTLKDLIEDKINSGESNIGLVPYISKVTLDIIGLVGFNYEFNCLTSQNELADAYSTLMSSPSILGLLIGRLSNYLPFIRSIPIEANIKFNHARAIVSRESKELIAKKSKESEEGELKGNDLLSILFNINKTLPIEEQMTDEELRNQIMTFLLAGHETTSTATFWALHLLSQHSHEQDLLREELVKAFPDKSNFNPTFDEINSLEYLNCIVKETLRLYSPSTFIRRVSAKDKVFGNYLIPMNTTIMISTTAIHKSSEIWGPTAKEFNPKRWLDPTLTKNISNTSFLPFNTGSRSCIGSKLALAEFKVLLSMLIRNFVFQLNEGAHVERRTYANSKPDSNIKFNISKVES</sequence>
<keyword evidence="6" id="KW-0560">Oxidoreductase</keyword>
<comment type="caution">
    <text evidence="7">The sequence shown here is derived from an EMBL/GenBank/DDBJ whole genome shotgun (WGS) entry which is preliminary data.</text>
</comment>
<keyword evidence="3 5" id="KW-0479">Metal-binding</keyword>
<keyword evidence="4 5" id="KW-0408">Iron</keyword>
<feature type="binding site" description="axial binding residue" evidence="5">
    <location>
        <position position="447"/>
    </location>
    <ligand>
        <name>heme</name>
        <dbReference type="ChEBI" id="CHEBI:30413"/>
    </ligand>
    <ligandPart>
        <name>Fe</name>
        <dbReference type="ChEBI" id="CHEBI:18248"/>
    </ligandPart>
</feature>
<dbReference type="InterPro" id="IPR002403">
    <property type="entry name" value="Cyt_P450_E_grp-IV"/>
</dbReference>
<dbReference type="CDD" id="cd11069">
    <property type="entry name" value="CYP_FUM15-like"/>
    <property type="match status" value="1"/>
</dbReference>
<dbReference type="InterPro" id="IPR050196">
    <property type="entry name" value="Cytochrome_P450_Monoox"/>
</dbReference>
<reference evidence="7 9" key="1">
    <citation type="submission" date="2017-11" db="EMBL/GenBank/DDBJ databases">
        <title>The genome of Rhizophagus clarus HR1 reveals common genetic basis of auxotrophy among arbuscular mycorrhizal fungi.</title>
        <authorList>
            <person name="Kobayashi Y."/>
        </authorList>
    </citation>
    <scope>NUCLEOTIDE SEQUENCE [LARGE SCALE GENOMIC DNA]</scope>
    <source>
        <strain evidence="7 9">HR1</strain>
    </source>
</reference>
<dbReference type="STRING" id="94130.A0A2Z6Q6A1"/>
<dbReference type="Pfam" id="PF00067">
    <property type="entry name" value="p450"/>
    <property type="match status" value="1"/>
</dbReference>
<keyword evidence="6" id="KW-0503">Monooxygenase</keyword>
<dbReference type="GO" id="GO:0016705">
    <property type="term" value="F:oxidoreductase activity, acting on paired donors, with incorporation or reduction of molecular oxygen"/>
    <property type="evidence" value="ECO:0007669"/>
    <property type="project" value="InterPro"/>
</dbReference>
<dbReference type="GO" id="GO:0004497">
    <property type="term" value="F:monooxygenase activity"/>
    <property type="evidence" value="ECO:0007669"/>
    <property type="project" value="UniProtKB-KW"/>
</dbReference>
<evidence type="ECO:0000256" key="4">
    <source>
        <dbReference type="ARBA" id="ARBA00023004"/>
    </source>
</evidence>
<dbReference type="EMBL" id="BEXD01000058">
    <property type="protein sequence ID" value="GBB83832.1"/>
    <property type="molecule type" value="Genomic_DNA"/>
</dbReference>
<evidence type="ECO:0000313" key="7">
    <source>
        <dbReference type="EMBL" id="GBB83832.1"/>
    </source>
</evidence>
<dbReference type="PANTHER" id="PTHR24291:SF175">
    <property type="entry name" value="CYTOCHROME P450"/>
    <property type="match status" value="1"/>
</dbReference>
<organism evidence="7 9">
    <name type="scientific">Rhizophagus clarus</name>
    <dbReference type="NCBI Taxonomy" id="94130"/>
    <lineage>
        <taxon>Eukaryota</taxon>
        <taxon>Fungi</taxon>
        <taxon>Fungi incertae sedis</taxon>
        <taxon>Mucoromycota</taxon>
        <taxon>Glomeromycotina</taxon>
        <taxon>Glomeromycetes</taxon>
        <taxon>Glomerales</taxon>
        <taxon>Glomeraceae</taxon>
        <taxon>Rhizophagus</taxon>
    </lineage>
</organism>
<dbReference type="InterPro" id="IPR001128">
    <property type="entry name" value="Cyt_P450"/>
</dbReference>
<dbReference type="PROSITE" id="PS00086">
    <property type="entry name" value="CYTOCHROME_P450"/>
    <property type="match status" value="1"/>
</dbReference>
<name>A0A2Z6Q6A1_9GLOM</name>
<evidence type="ECO:0000256" key="1">
    <source>
        <dbReference type="ARBA" id="ARBA00001971"/>
    </source>
</evidence>
<dbReference type="EMBL" id="BLAL01000011">
    <property type="protein sequence ID" value="GES73893.1"/>
    <property type="molecule type" value="Genomic_DNA"/>
</dbReference>
<dbReference type="Proteomes" id="UP000615446">
    <property type="component" value="Unassembled WGS sequence"/>
</dbReference>
<proteinExistence type="inferred from homology"/>
<dbReference type="OrthoDB" id="1470350at2759"/>
<dbReference type="PRINTS" id="PR00385">
    <property type="entry name" value="P450"/>
</dbReference>
<evidence type="ECO:0000256" key="3">
    <source>
        <dbReference type="ARBA" id="ARBA00022723"/>
    </source>
</evidence>
<dbReference type="InterPro" id="IPR036396">
    <property type="entry name" value="Cyt_P450_sf"/>
</dbReference>
<dbReference type="Proteomes" id="UP000247702">
    <property type="component" value="Unassembled WGS sequence"/>
</dbReference>
<evidence type="ECO:0000313" key="9">
    <source>
        <dbReference type="Proteomes" id="UP000247702"/>
    </source>
</evidence>
<dbReference type="PANTHER" id="PTHR24291">
    <property type="entry name" value="CYTOCHROME P450 FAMILY 4"/>
    <property type="match status" value="1"/>
</dbReference>
<comment type="similarity">
    <text evidence="2 6">Belongs to the cytochrome P450 family.</text>
</comment>
<keyword evidence="9" id="KW-1185">Reference proteome</keyword>
<evidence type="ECO:0000256" key="6">
    <source>
        <dbReference type="RuleBase" id="RU000461"/>
    </source>
</evidence>
<dbReference type="GO" id="GO:0020037">
    <property type="term" value="F:heme binding"/>
    <property type="evidence" value="ECO:0007669"/>
    <property type="project" value="InterPro"/>
</dbReference>
<comment type="cofactor">
    <cofactor evidence="1 5">
        <name>heme</name>
        <dbReference type="ChEBI" id="CHEBI:30413"/>
    </cofactor>
</comment>
<dbReference type="PRINTS" id="PR00465">
    <property type="entry name" value="EP450IV"/>
</dbReference>
<protein>
    <submittedName>
        <fullName evidence="8">Cytochrome P450</fullName>
    </submittedName>
</protein>
<keyword evidence="5 6" id="KW-0349">Heme</keyword>
<evidence type="ECO:0000256" key="2">
    <source>
        <dbReference type="ARBA" id="ARBA00010617"/>
    </source>
</evidence>
<dbReference type="GO" id="GO:0005506">
    <property type="term" value="F:iron ion binding"/>
    <property type="evidence" value="ECO:0007669"/>
    <property type="project" value="InterPro"/>
</dbReference>
<gene>
    <name evidence="8" type="ORF">RCL2_000140000</name>
    <name evidence="7" type="ORF">RclHR1_01050006</name>
</gene>
<evidence type="ECO:0000313" key="8">
    <source>
        <dbReference type="EMBL" id="GES73893.1"/>
    </source>
</evidence>